<gene>
    <name evidence="5" type="ORF">AAW31_14550</name>
    <name evidence="6" type="ORF">BCL69_100243</name>
</gene>
<evidence type="ECO:0000256" key="1">
    <source>
        <dbReference type="ARBA" id="ARBA00022723"/>
    </source>
</evidence>
<evidence type="ECO:0000313" key="8">
    <source>
        <dbReference type="Proteomes" id="UP000324176"/>
    </source>
</evidence>
<dbReference type="GO" id="GO:0006979">
    <property type="term" value="P:response to oxidative stress"/>
    <property type="evidence" value="ECO:0007669"/>
    <property type="project" value="InterPro"/>
</dbReference>
<dbReference type="GO" id="GO:0004601">
    <property type="term" value="F:peroxidase activity"/>
    <property type="evidence" value="ECO:0007669"/>
    <property type="project" value="InterPro"/>
</dbReference>
<evidence type="ECO:0000256" key="2">
    <source>
        <dbReference type="ARBA" id="ARBA00022964"/>
    </source>
</evidence>
<keyword evidence="7" id="KW-1185">Reference proteome</keyword>
<keyword evidence="1" id="KW-0479">Metal-binding</keyword>
<dbReference type="InterPro" id="IPR019791">
    <property type="entry name" value="Haem_peroxidase_animal"/>
</dbReference>
<dbReference type="KEGG" id="nco:AAW31_14550"/>
<dbReference type="OrthoDB" id="9765610at2"/>
<keyword evidence="3" id="KW-0560">Oxidoreductase</keyword>
<dbReference type="Proteomes" id="UP000324176">
    <property type="component" value="Unassembled WGS sequence"/>
</dbReference>
<dbReference type="PATRIC" id="fig|44574.3.peg.3522"/>
<sequence>MDEFFFQIVFRLINRFPWISSIASRITWLRRFVSDKFINWQAYATNPRPRPFSMAAPYTTWQSLTDRTFTGRHLPEAEGLQNLPSLERVINLWKRKENKEIPSVDTSILFSFFAQWFTDSFLRTDFRDRRKNTSNHEIDLCQIYGLREETTHLLRLKKDGKLKYQVIDGEIFLPYLFKIEETTTGNWVFASEEFEKLHSRYILEYVFNNVPEERLKRMFATGLEHGNSSIGYTIMNTIMLREHNRICDLLKAAFPNWDDERLFQTTRNIMIVLLINVVLRDYVSHFTQFNFTLDPTPGMAERQRWYRTNWISLEFNLLYRWHPMVPEHYLVGNEAYELDEFRNNTPLVLQYGIGPLITAASRQRAGRVGLYNTHRFFFHPLPIGDDNRSIMERTVEMARQAKLRSFNDYRETFSMPRLRSFEELTEDAELQRELKELYNDQIDDLEWLVGIFAEDHDEGFSLGRLMVRMVGYDAFTHALTNPLVSTYVFNEKTFTKIGQSIIEETNSLADIVKRNVKDSDTVVASFRTSTVPSES</sequence>
<dbReference type="GO" id="GO:0005737">
    <property type="term" value="C:cytoplasm"/>
    <property type="evidence" value="ECO:0007669"/>
    <property type="project" value="TreeGrafter"/>
</dbReference>
<dbReference type="InterPro" id="IPR050783">
    <property type="entry name" value="Oxylipin_biosynth_metab"/>
</dbReference>
<dbReference type="GO" id="GO:0020037">
    <property type="term" value="F:heme binding"/>
    <property type="evidence" value="ECO:0007669"/>
    <property type="project" value="InterPro"/>
</dbReference>
<dbReference type="PROSITE" id="PS50292">
    <property type="entry name" value="PEROXIDASE_3"/>
    <property type="match status" value="1"/>
</dbReference>
<name>A0A0F7KIR2_9PROT</name>
<dbReference type="PANTHER" id="PTHR11903">
    <property type="entry name" value="PROSTAGLANDIN G/H SYNTHASE"/>
    <property type="match status" value="1"/>
</dbReference>
<keyword evidence="4" id="KW-0408">Iron</keyword>
<evidence type="ECO:0000313" key="5">
    <source>
        <dbReference type="EMBL" id="AKH38747.1"/>
    </source>
</evidence>
<dbReference type="Proteomes" id="UP000034156">
    <property type="component" value="Chromosome"/>
</dbReference>
<dbReference type="Pfam" id="PF03098">
    <property type="entry name" value="An_peroxidase"/>
    <property type="match status" value="1"/>
</dbReference>
<evidence type="ECO:0000256" key="3">
    <source>
        <dbReference type="ARBA" id="ARBA00023002"/>
    </source>
</evidence>
<proteinExistence type="predicted"/>
<organism evidence="5 7">
    <name type="scientific">Nitrosomonas communis</name>
    <dbReference type="NCBI Taxonomy" id="44574"/>
    <lineage>
        <taxon>Bacteria</taxon>
        <taxon>Pseudomonadati</taxon>
        <taxon>Pseudomonadota</taxon>
        <taxon>Betaproteobacteria</taxon>
        <taxon>Nitrosomonadales</taxon>
        <taxon>Nitrosomonadaceae</taxon>
        <taxon>Nitrosomonas</taxon>
    </lineage>
</organism>
<dbReference type="GO" id="GO:0046872">
    <property type="term" value="F:metal ion binding"/>
    <property type="evidence" value="ECO:0007669"/>
    <property type="project" value="UniProtKB-KW"/>
</dbReference>
<dbReference type="PRINTS" id="PR00457">
    <property type="entry name" value="ANPEROXIDASE"/>
</dbReference>
<evidence type="ECO:0000256" key="4">
    <source>
        <dbReference type="ARBA" id="ARBA00023004"/>
    </source>
</evidence>
<reference evidence="5 7" key="2">
    <citation type="journal article" date="2016" name="Genome Announc.">
        <title>Genome Sequence of Nitrosomonas communis Strain Nm2, a Mesophilic Ammonia-Oxidizing Bacterium Isolated from Mediterranean Soil.</title>
        <authorList>
            <person name="Kozlowski J.A."/>
            <person name="Kits K.D."/>
            <person name="Stein L.Y."/>
        </authorList>
    </citation>
    <scope>NUCLEOTIDE SEQUENCE [LARGE SCALE GENOMIC DNA]</scope>
    <source>
        <strain evidence="5 7">Nm2</strain>
    </source>
</reference>
<dbReference type="SUPFAM" id="SSF48113">
    <property type="entry name" value="Heme-dependent peroxidases"/>
    <property type="match status" value="1"/>
</dbReference>
<dbReference type="AlphaFoldDB" id="A0A0F7KIR2"/>
<dbReference type="EMBL" id="VNHT01000002">
    <property type="protein sequence ID" value="TYP94273.1"/>
    <property type="molecule type" value="Genomic_DNA"/>
</dbReference>
<reference evidence="6 8" key="3">
    <citation type="submission" date="2019-07" db="EMBL/GenBank/DDBJ databases">
        <title>Active sludge and wastewater microbial communities from Klosterneuburg, Austria.</title>
        <authorList>
            <person name="Wagner M."/>
        </authorList>
    </citation>
    <scope>NUCLEOTIDE SEQUENCE [LARGE SCALE GENOMIC DNA]</scope>
    <source>
        <strain evidence="6 8">Nm2</strain>
    </source>
</reference>
<dbReference type="InterPro" id="IPR037120">
    <property type="entry name" value="Haem_peroxidase_sf_animal"/>
</dbReference>
<keyword evidence="2" id="KW-0223">Dioxygenase</keyword>
<dbReference type="EMBL" id="CP011451">
    <property type="protein sequence ID" value="AKH38747.1"/>
    <property type="molecule type" value="Genomic_DNA"/>
</dbReference>
<evidence type="ECO:0000313" key="6">
    <source>
        <dbReference type="EMBL" id="TYP94273.1"/>
    </source>
</evidence>
<dbReference type="GO" id="GO:0016702">
    <property type="term" value="F:oxidoreductase activity, acting on single donors with incorporation of molecular oxygen, incorporation of two atoms of oxygen"/>
    <property type="evidence" value="ECO:0007669"/>
    <property type="project" value="TreeGrafter"/>
</dbReference>
<accession>A0A0F7KIR2</accession>
<dbReference type="Gene3D" id="1.10.640.10">
    <property type="entry name" value="Haem peroxidase domain superfamily, animal type"/>
    <property type="match status" value="1"/>
</dbReference>
<dbReference type="GO" id="GO:0006631">
    <property type="term" value="P:fatty acid metabolic process"/>
    <property type="evidence" value="ECO:0007669"/>
    <property type="project" value="UniProtKB-ARBA"/>
</dbReference>
<dbReference type="CDD" id="cd09816">
    <property type="entry name" value="prostaglandin_endoperoxide_synthase"/>
    <property type="match status" value="1"/>
</dbReference>
<protein>
    <submittedName>
        <fullName evidence="5">Cyclooxygenase</fullName>
    </submittedName>
    <submittedName>
        <fullName evidence="6">Prostaglandin-endoperoxide synthase 2</fullName>
    </submittedName>
</protein>
<dbReference type="GO" id="GO:0004666">
    <property type="term" value="F:prostaglandin-endoperoxide synthase activity"/>
    <property type="evidence" value="ECO:0007669"/>
    <property type="project" value="TreeGrafter"/>
</dbReference>
<dbReference type="InterPro" id="IPR010255">
    <property type="entry name" value="Haem_peroxidase_sf"/>
</dbReference>
<dbReference type="PANTHER" id="PTHR11903:SF39">
    <property type="entry name" value="PROSTAGLANDIN G_H SYNTHASE 2-LIKE"/>
    <property type="match status" value="1"/>
</dbReference>
<evidence type="ECO:0000313" key="7">
    <source>
        <dbReference type="Proteomes" id="UP000034156"/>
    </source>
</evidence>
<reference evidence="7" key="1">
    <citation type="submission" date="2015-05" db="EMBL/GenBank/DDBJ databases">
        <title>Draft genome of Nitrosomonas communis strain Nm2.</title>
        <authorList>
            <person name="Kozlowski J.A."/>
            <person name="Kits K.D."/>
            <person name="Stein L.Y."/>
        </authorList>
    </citation>
    <scope>NUCLEOTIDE SEQUENCE [LARGE SCALE GENOMIC DNA]</scope>
    <source>
        <strain evidence="7">Nm2</strain>
    </source>
</reference>